<protein>
    <recommendedName>
        <fullName evidence="2">HNH nuclease domain-containing protein</fullName>
    </recommendedName>
</protein>
<reference evidence="4" key="1">
    <citation type="journal article" date="2013" name="Mol. Plant Microbe Interact.">
        <title>Global aspects of pacC regulation of pathogenicity genes in Colletotrichum gloeosporioides as revealed by transcriptome analysis.</title>
        <authorList>
            <person name="Alkan N."/>
            <person name="Meng X."/>
            <person name="Friedlander G."/>
            <person name="Reuveni E."/>
            <person name="Sukno S."/>
            <person name="Sherman A."/>
            <person name="Thon M."/>
            <person name="Fluhr R."/>
            <person name="Prusky D."/>
        </authorList>
    </citation>
    <scope>NUCLEOTIDE SEQUENCE [LARGE SCALE GENOMIC DNA]</scope>
    <source>
        <strain evidence="4">Cg-14</strain>
    </source>
</reference>
<evidence type="ECO:0000313" key="4">
    <source>
        <dbReference type="Proteomes" id="UP000015530"/>
    </source>
</evidence>
<dbReference type="HOGENOM" id="CLU_690796_0_0_1"/>
<dbReference type="STRING" id="1237896.T0LND7"/>
<dbReference type="Pfam" id="PF13391">
    <property type="entry name" value="HNH_2"/>
    <property type="match status" value="1"/>
</dbReference>
<feature type="domain" description="HNH nuclease" evidence="2">
    <location>
        <begin position="160"/>
        <end position="226"/>
    </location>
</feature>
<proteinExistence type="predicted"/>
<dbReference type="EMBL" id="AMYD01002249">
    <property type="protein sequence ID" value="EQB49740.1"/>
    <property type="molecule type" value="Genomic_DNA"/>
</dbReference>
<gene>
    <name evidence="3" type="ORF">CGLO_10892</name>
</gene>
<dbReference type="AlphaFoldDB" id="T0LND7"/>
<dbReference type="OrthoDB" id="5386595at2759"/>
<feature type="region of interest" description="Disordered" evidence="1">
    <location>
        <begin position="373"/>
        <end position="398"/>
    </location>
</feature>
<dbReference type="Proteomes" id="UP000015530">
    <property type="component" value="Unassembled WGS sequence"/>
</dbReference>
<organism evidence="3 4">
    <name type="scientific">Colletotrichum gloeosporioides (strain Cg-14)</name>
    <name type="common">Anthracnose fungus</name>
    <name type="synonym">Glomerella cingulata</name>
    <dbReference type="NCBI Taxonomy" id="1237896"/>
    <lineage>
        <taxon>Eukaryota</taxon>
        <taxon>Fungi</taxon>
        <taxon>Dikarya</taxon>
        <taxon>Ascomycota</taxon>
        <taxon>Pezizomycotina</taxon>
        <taxon>Sordariomycetes</taxon>
        <taxon>Hypocreomycetidae</taxon>
        <taxon>Glomerellales</taxon>
        <taxon>Glomerellaceae</taxon>
        <taxon>Colletotrichum</taxon>
        <taxon>Colletotrichum gloeosporioides species complex</taxon>
    </lineage>
</organism>
<comment type="caution">
    <text evidence="3">The sequence shown here is derived from an EMBL/GenBank/DDBJ whole genome shotgun (WGS) entry which is preliminary data.</text>
</comment>
<dbReference type="InterPro" id="IPR003615">
    <property type="entry name" value="HNH_nuc"/>
</dbReference>
<evidence type="ECO:0000259" key="2">
    <source>
        <dbReference type="Pfam" id="PF13391"/>
    </source>
</evidence>
<sequence>MAGVENTADKKARFEAATETIDSFVNLKEAELECARERSSVLRKSWNEGSLEIPNGKYYELLEESERDLNSILGEVATLRSEKNKIVGELTDISLFQQEVQAARSRDWSYIDLLISRYLPVHGAIKSVKPTNSDARRPQFRKALIEASGSLSSDGKSLWCPISKAFWPAIALTAGHIVKVNVGDNVAFALFGTPEYEKSHIWSKKNGILMLEEYEEAWDAGRFVIVPKLRDDGSEDETLKIVVLDRSLLDEKAAINRPWGKALDGLELQFKTSLRPLKRYLYFKFVMTMLRRQRGEAPGAAQDRHKAGDIAKKLWMSPGGYLKDSTLYALSRQAGVMEDEKAIEFWNLMSKPEPVSELAEEVSKTLALTAELGMSLPDEKGKGRETASGNLDDEEIDE</sequence>
<accession>T0LND7</accession>
<evidence type="ECO:0000313" key="3">
    <source>
        <dbReference type="EMBL" id="EQB49740.1"/>
    </source>
</evidence>
<evidence type="ECO:0000256" key="1">
    <source>
        <dbReference type="SAM" id="MobiDB-lite"/>
    </source>
</evidence>
<dbReference type="OMA" id="ENTEYRR"/>
<name>T0LND7_COLGC</name>